<reference evidence="3" key="1">
    <citation type="submission" date="2015-03" db="EMBL/GenBank/DDBJ databases">
        <authorList>
            <person name="Urmite Genomes"/>
        </authorList>
    </citation>
    <scope>NUCLEOTIDE SEQUENCE [LARGE SCALE GENOMIC DNA]</scope>
    <source>
        <strain evidence="3">Arc-Hr</strain>
    </source>
</reference>
<evidence type="ECO:0000313" key="3">
    <source>
        <dbReference type="Proteomes" id="UP000198902"/>
    </source>
</evidence>
<evidence type="ECO:0000313" key="2">
    <source>
        <dbReference type="EMBL" id="CQR52844.1"/>
    </source>
</evidence>
<keyword evidence="1" id="KW-1133">Transmembrane helix</keyword>
<sequence length="258" mass="28050">MRLRKLALLLAVVGLVCLPAPVYLPALADATSPPPQTSQSYRAETVSLANESDVETIVSRHGRTVSISVHQVSHRYSAGEYRAPNETRETLAAAMRSGTARTAAAGARADLQAIARNNTYVHDAYGERDQYYRFSVEENGSLVTARNATLQRVANATVERGAYRYENLSPGARETVDRILRNSSDEDFGYRPRVNDAFVDRLPALVEKDGTLHSITVYGHVDDFGFGIELVVGLGVAGVGAVLILVGGALYAVAWWRE</sequence>
<organism evidence="2 3">
    <name type="scientific">Haloferax massiliensis</name>
    <dbReference type="NCBI Taxonomy" id="1476858"/>
    <lineage>
        <taxon>Archaea</taxon>
        <taxon>Methanobacteriati</taxon>
        <taxon>Methanobacteriota</taxon>
        <taxon>Stenosarchaea group</taxon>
        <taxon>Halobacteria</taxon>
        <taxon>Halobacteriales</taxon>
        <taxon>Haloferacaceae</taxon>
        <taxon>Haloferax</taxon>
    </lineage>
</organism>
<evidence type="ECO:0000256" key="1">
    <source>
        <dbReference type="SAM" id="Phobius"/>
    </source>
</evidence>
<dbReference type="RefSeq" id="WP_089780880.1">
    <property type="nucleotide sequence ID" value="NZ_CABLRR010000005.1"/>
</dbReference>
<protein>
    <submittedName>
        <fullName evidence="2">Uncharacterized protein</fullName>
    </submittedName>
</protein>
<name>A0A0D6JVE1_9EURY</name>
<keyword evidence="1" id="KW-0472">Membrane</keyword>
<accession>A0A0D6JVE1</accession>
<keyword evidence="3" id="KW-1185">Reference proteome</keyword>
<dbReference type="OrthoDB" id="341830at2157"/>
<feature type="transmembrane region" description="Helical" evidence="1">
    <location>
        <begin position="230"/>
        <end position="256"/>
    </location>
</feature>
<gene>
    <name evidence="2" type="ORF">BN996_03331</name>
</gene>
<dbReference type="EMBL" id="CSTE01000005">
    <property type="protein sequence ID" value="CQR52844.1"/>
    <property type="molecule type" value="Genomic_DNA"/>
</dbReference>
<proteinExistence type="predicted"/>
<dbReference type="Proteomes" id="UP000198902">
    <property type="component" value="Unassembled WGS sequence"/>
</dbReference>
<dbReference type="AlphaFoldDB" id="A0A0D6JVE1"/>
<keyword evidence="1" id="KW-0812">Transmembrane</keyword>